<evidence type="ECO:0000313" key="2">
    <source>
        <dbReference type="Proteomes" id="UP000003844"/>
    </source>
</evidence>
<dbReference type="AlphaFoldDB" id="H2BTR0"/>
<dbReference type="GO" id="GO:0003746">
    <property type="term" value="F:translation elongation factor activity"/>
    <property type="evidence" value="ECO:0007669"/>
    <property type="project" value="UniProtKB-KW"/>
</dbReference>
<keyword evidence="2" id="KW-1185">Reference proteome</keyword>
<protein>
    <submittedName>
        <fullName evidence="1">Transcription elongation factor</fullName>
    </submittedName>
</protein>
<organism evidence="1 2">
    <name type="scientific">Gillisia limnaea (strain DSM 15749 / LMG 21470 / R-8282)</name>
    <dbReference type="NCBI Taxonomy" id="865937"/>
    <lineage>
        <taxon>Bacteria</taxon>
        <taxon>Pseudomonadati</taxon>
        <taxon>Bacteroidota</taxon>
        <taxon>Flavobacteriia</taxon>
        <taxon>Flavobacteriales</taxon>
        <taxon>Flavobacteriaceae</taxon>
        <taxon>Gillisia</taxon>
    </lineage>
</organism>
<keyword evidence="1" id="KW-0251">Elongation factor</keyword>
<dbReference type="OrthoDB" id="667380at2"/>
<dbReference type="HOGENOM" id="CLU_134999_0_1_10"/>
<sequence length="147" mass="16321">MKEQLFEACKNYLDHRINRILAAMKDLEESLENESKSSAGDKYETGREMINLEFDKLTGQLREFRKLEETLLMAGRKVPAKTIQLGSLVKTSAANYFIVIPAGEISDGNEKFYAIGANSPVAQALLGKKVGADFSFNGIINRITSVE</sequence>
<gene>
    <name evidence="1" type="ORF">Gilli_2042</name>
</gene>
<dbReference type="eggNOG" id="COG0782">
    <property type="taxonomic scope" value="Bacteria"/>
</dbReference>
<reference evidence="2" key="1">
    <citation type="journal article" date="2012" name="Stand. Genomic Sci.">
        <title>Genome sequence of the Antarctic rhodopsins-containing flavobacterium Gillisia limnaea type strain (R-8282(T)).</title>
        <authorList>
            <person name="Riedel T."/>
            <person name="Held B."/>
            <person name="Nolan M."/>
            <person name="Lucas S."/>
            <person name="Lapidus A."/>
            <person name="Tice H."/>
            <person name="Del Rio T.G."/>
            <person name="Cheng J.F."/>
            <person name="Han C."/>
            <person name="Tapia R."/>
            <person name="Goodwin L.A."/>
            <person name="Pitluck S."/>
            <person name="Liolios K."/>
            <person name="Mavromatis K."/>
            <person name="Pagani I."/>
            <person name="Ivanova N."/>
            <person name="Mikhailova N."/>
            <person name="Pati A."/>
            <person name="Chen A."/>
            <person name="Palaniappan K."/>
            <person name="Land M."/>
            <person name="Rohde M."/>
            <person name="Tindall B.J."/>
            <person name="Detter J.C."/>
            <person name="Goker M."/>
            <person name="Bristow J."/>
            <person name="Eisen J.A."/>
            <person name="Markowitz V."/>
            <person name="Hugenholtz P."/>
            <person name="Kyrpides N.C."/>
            <person name="Klenk H.P."/>
            <person name="Woyke T."/>
        </authorList>
    </citation>
    <scope>NUCLEOTIDE SEQUENCE [LARGE SCALE GENOMIC DNA]</scope>
    <source>
        <strain evidence="2">DSM 15749 / LMG 21470 / R-8282</strain>
    </source>
</reference>
<dbReference type="STRING" id="865937.Gilli_2042"/>
<dbReference type="RefSeq" id="WP_006988990.1">
    <property type="nucleotide sequence ID" value="NZ_JH594606.1"/>
</dbReference>
<proteinExistence type="predicted"/>
<name>H2BTR0_GILLR</name>
<dbReference type="EMBL" id="JH594606">
    <property type="protein sequence ID" value="EHQ02680.1"/>
    <property type="molecule type" value="Genomic_DNA"/>
</dbReference>
<evidence type="ECO:0000313" key="1">
    <source>
        <dbReference type="EMBL" id="EHQ02680.1"/>
    </source>
</evidence>
<dbReference type="Proteomes" id="UP000003844">
    <property type="component" value="Unassembled WGS sequence"/>
</dbReference>
<keyword evidence="1" id="KW-0648">Protein biosynthesis</keyword>
<accession>H2BTR0</accession>